<organism evidence="1 2">
    <name type="scientific">Sinanodonta woodiana</name>
    <name type="common">Chinese pond mussel</name>
    <name type="synonym">Anodonta woodiana</name>
    <dbReference type="NCBI Taxonomy" id="1069815"/>
    <lineage>
        <taxon>Eukaryota</taxon>
        <taxon>Metazoa</taxon>
        <taxon>Spiralia</taxon>
        <taxon>Lophotrochozoa</taxon>
        <taxon>Mollusca</taxon>
        <taxon>Bivalvia</taxon>
        <taxon>Autobranchia</taxon>
        <taxon>Heteroconchia</taxon>
        <taxon>Palaeoheterodonta</taxon>
        <taxon>Unionida</taxon>
        <taxon>Unionoidea</taxon>
        <taxon>Unionidae</taxon>
        <taxon>Unioninae</taxon>
        <taxon>Sinanodonta</taxon>
    </lineage>
</organism>
<dbReference type="AlphaFoldDB" id="A0ABD3VTF7"/>
<evidence type="ECO:0000313" key="1">
    <source>
        <dbReference type="EMBL" id="KAL3863782.1"/>
    </source>
</evidence>
<comment type="caution">
    <text evidence="1">The sequence shown here is derived from an EMBL/GenBank/DDBJ whole genome shotgun (WGS) entry which is preliminary data.</text>
</comment>
<sequence>MAATVDTSNTKYRDIYCVSLCNWNAIIHINLSFHHIPSVKKIELLTQWIDAIRRDEGTNFK</sequence>
<gene>
    <name evidence="1" type="ORF">ACJMK2_005517</name>
</gene>
<protein>
    <submittedName>
        <fullName evidence="1">Uncharacterized protein</fullName>
    </submittedName>
</protein>
<dbReference type="Proteomes" id="UP001634394">
    <property type="component" value="Unassembled WGS sequence"/>
</dbReference>
<proteinExistence type="predicted"/>
<name>A0ABD3VTF7_SINWO</name>
<evidence type="ECO:0000313" key="2">
    <source>
        <dbReference type="Proteomes" id="UP001634394"/>
    </source>
</evidence>
<feature type="non-terminal residue" evidence="1">
    <location>
        <position position="61"/>
    </location>
</feature>
<accession>A0ABD3VTF7</accession>
<keyword evidence="2" id="KW-1185">Reference proteome</keyword>
<reference evidence="1 2" key="1">
    <citation type="submission" date="2024-11" db="EMBL/GenBank/DDBJ databases">
        <title>Chromosome-level genome assembly of the freshwater bivalve Anodonta woodiana.</title>
        <authorList>
            <person name="Chen X."/>
        </authorList>
    </citation>
    <scope>NUCLEOTIDE SEQUENCE [LARGE SCALE GENOMIC DNA]</scope>
    <source>
        <strain evidence="1">MN2024</strain>
        <tissue evidence="1">Gills</tissue>
    </source>
</reference>
<dbReference type="EMBL" id="JBJQND010000010">
    <property type="protein sequence ID" value="KAL3863782.1"/>
    <property type="molecule type" value="Genomic_DNA"/>
</dbReference>